<sequence>MRDGNVFQHDGNIFRRITRKKPPSGQKQTLIFEEKPEQLMMGSERQKGVQASSLKSDALDHTCQVLDLKIREIFWGPQRTIPRPRPTSSIPCILAQVYKISKITTCQPLTEYNKVIRI</sequence>
<evidence type="ECO:0000313" key="1">
    <source>
        <dbReference type="EMBL" id="MEQ2196865.1"/>
    </source>
</evidence>
<protein>
    <submittedName>
        <fullName evidence="1">Uncharacterized protein</fullName>
    </submittedName>
</protein>
<keyword evidence="2" id="KW-1185">Reference proteome</keyword>
<dbReference type="EMBL" id="JAHRIN010017139">
    <property type="protein sequence ID" value="MEQ2196865.1"/>
    <property type="molecule type" value="Genomic_DNA"/>
</dbReference>
<reference evidence="1 2" key="1">
    <citation type="submission" date="2021-06" db="EMBL/GenBank/DDBJ databases">
        <authorList>
            <person name="Palmer J.M."/>
        </authorList>
    </citation>
    <scope>NUCLEOTIDE SEQUENCE [LARGE SCALE GENOMIC DNA]</scope>
    <source>
        <strain evidence="1 2">XC_2019</strain>
        <tissue evidence="1">Muscle</tissue>
    </source>
</reference>
<proteinExistence type="predicted"/>
<name>A0ABV0QM42_9TELE</name>
<comment type="caution">
    <text evidence="1">The sequence shown here is derived from an EMBL/GenBank/DDBJ whole genome shotgun (WGS) entry which is preliminary data.</text>
</comment>
<accession>A0ABV0QM42</accession>
<evidence type="ECO:0000313" key="2">
    <source>
        <dbReference type="Proteomes" id="UP001434883"/>
    </source>
</evidence>
<gene>
    <name evidence="1" type="ORF">XENOCAPTIV_016120</name>
</gene>
<dbReference type="Proteomes" id="UP001434883">
    <property type="component" value="Unassembled WGS sequence"/>
</dbReference>
<organism evidence="1 2">
    <name type="scientific">Xenoophorus captivus</name>
    <dbReference type="NCBI Taxonomy" id="1517983"/>
    <lineage>
        <taxon>Eukaryota</taxon>
        <taxon>Metazoa</taxon>
        <taxon>Chordata</taxon>
        <taxon>Craniata</taxon>
        <taxon>Vertebrata</taxon>
        <taxon>Euteleostomi</taxon>
        <taxon>Actinopterygii</taxon>
        <taxon>Neopterygii</taxon>
        <taxon>Teleostei</taxon>
        <taxon>Neoteleostei</taxon>
        <taxon>Acanthomorphata</taxon>
        <taxon>Ovalentaria</taxon>
        <taxon>Atherinomorphae</taxon>
        <taxon>Cyprinodontiformes</taxon>
        <taxon>Goodeidae</taxon>
        <taxon>Xenoophorus</taxon>
    </lineage>
</organism>